<sequence>MITLEIPHTGTKLYMPEDLSQCDERQYNEMSMLIYQLQHGKLSYEIFRIHAVYKLLNMEPVENENPSVQEEKMANVYKLSNLVDDFFEDGENGVKVLKQYYVHNPIPKVRPVFINYYGPSDDFANLQFGEYIDALHLFSEYHATGDDEYLYRLMATLYRPIMLIPKKGQRRKQYFENDVERRAKIFRKLYFGQVYGFYLLFASFQKYLATAKIYWQGRELDLSILFEEGEDNFKSDIPGIGMKSTLYTLAESGVFGSINELKRENLWEILMRMYDLTKRDRDYKAKMDSQKNKK</sequence>
<proteinExistence type="predicted"/>
<dbReference type="EMBL" id="VUOE01000001">
    <property type="protein sequence ID" value="KAA2218245.1"/>
    <property type="molecule type" value="Genomic_DNA"/>
</dbReference>
<reference evidence="1 2" key="1">
    <citation type="submission" date="2019-09" db="EMBL/GenBank/DDBJ databases">
        <authorList>
            <person name="Khan S.A."/>
            <person name="Jeon C.O."/>
            <person name="Chun B.H."/>
            <person name="Jeong S.E."/>
        </authorList>
    </citation>
    <scope>NUCLEOTIDE SEQUENCE [LARGE SCALE GENOMIC DNA]</scope>
    <source>
        <strain evidence="1 2">KCTC 42508</strain>
    </source>
</reference>
<dbReference type="RefSeq" id="WP_154916865.1">
    <property type="nucleotide sequence ID" value="NZ_VUOE01000001.1"/>
</dbReference>
<evidence type="ECO:0000313" key="2">
    <source>
        <dbReference type="Proteomes" id="UP000323188"/>
    </source>
</evidence>
<protein>
    <submittedName>
        <fullName evidence="1">Uncharacterized protein</fullName>
    </submittedName>
</protein>
<accession>A0A5B2TWS9</accession>
<evidence type="ECO:0000313" key="1">
    <source>
        <dbReference type="EMBL" id="KAA2218245.1"/>
    </source>
</evidence>
<comment type="caution">
    <text evidence="1">The sequence shown here is derived from an EMBL/GenBank/DDBJ whole genome shotgun (WGS) entry which is preliminary data.</text>
</comment>
<organism evidence="1 2">
    <name type="scientific">Maribacter flavus</name>
    <dbReference type="NCBI Taxonomy" id="1658664"/>
    <lineage>
        <taxon>Bacteria</taxon>
        <taxon>Pseudomonadati</taxon>
        <taxon>Bacteroidota</taxon>
        <taxon>Flavobacteriia</taxon>
        <taxon>Flavobacteriales</taxon>
        <taxon>Flavobacteriaceae</taxon>
        <taxon>Maribacter</taxon>
    </lineage>
</organism>
<dbReference type="Proteomes" id="UP000323188">
    <property type="component" value="Unassembled WGS sequence"/>
</dbReference>
<name>A0A5B2TWS9_9FLAO</name>
<dbReference type="AlphaFoldDB" id="A0A5B2TWS9"/>
<gene>
    <name evidence="1" type="ORF">F0361_01095</name>
</gene>